<dbReference type="AlphaFoldDB" id="A0A0T5Z1A9"/>
<accession>A0A0T5Z1A9</accession>
<gene>
    <name evidence="1" type="ORF">Ga0074115_1651</name>
</gene>
<evidence type="ECO:0000313" key="1">
    <source>
        <dbReference type="EMBL" id="KRT56619.1"/>
    </source>
</evidence>
<proteinExistence type="predicted"/>
<name>A0A0T5Z1A9_9GAMM</name>
<dbReference type="EMBL" id="LDXT01000032">
    <property type="protein sequence ID" value="KRT56619.1"/>
    <property type="molecule type" value="Genomic_DNA"/>
</dbReference>
<sequence length="192" mass="21370">MYSTVRTLAMSPRIRCLPRRRPLSRLKGATVKAAIGFGLSLPSSGRSASRYIGWLAPPRDRKQNRSGLGPHRRRTDSGFKRGIDFFDLPIEMLKMAADIRQQSFWHDGEAILLHCSHLDQLPAPHQQTIDLTALSIRQLALTMAPNSAIRRASRASVLASRPIAPAKRRIWRGLATTTGKPTVLAASTKWRS</sequence>
<reference evidence="1 2" key="1">
    <citation type="submission" date="2015-11" db="EMBL/GenBank/DDBJ databases">
        <title>The genome of Candidatus Endoriftia persephone in Ridgeia piscesae and population structure of the North Eastern Pacific vestimentiferan symbionts.</title>
        <authorList>
            <person name="Perez M."/>
            <person name="Juniper K.S."/>
        </authorList>
    </citation>
    <scope>NUCLEOTIDE SEQUENCE [LARGE SCALE GENOMIC DNA]</scope>
    <source>
        <strain evidence="1">Ind11</strain>
    </source>
</reference>
<organism evidence="1 2">
    <name type="scientific">endosymbiont of Ridgeia piscesae</name>
    <dbReference type="NCBI Taxonomy" id="54398"/>
    <lineage>
        <taxon>Bacteria</taxon>
        <taxon>Pseudomonadati</taxon>
        <taxon>Pseudomonadota</taxon>
        <taxon>Gammaproteobacteria</taxon>
        <taxon>sulfur-oxidizing symbionts</taxon>
    </lineage>
</organism>
<keyword evidence="2" id="KW-1185">Reference proteome</keyword>
<comment type="caution">
    <text evidence="1">The sequence shown here is derived from an EMBL/GenBank/DDBJ whole genome shotgun (WGS) entry which is preliminary data.</text>
</comment>
<protein>
    <submittedName>
        <fullName evidence="1">Uncharacterized protein</fullName>
    </submittedName>
</protein>
<dbReference type="Proteomes" id="UP000051634">
    <property type="component" value="Unassembled WGS sequence"/>
</dbReference>
<evidence type="ECO:0000313" key="2">
    <source>
        <dbReference type="Proteomes" id="UP000051634"/>
    </source>
</evidence>